<keyword evidence="6 9" id="KW-0119">Carbohydrate metabolism</keyword>
<evidence type="ECO:0000256" key="8">
    <source>
        <dbReference type="ARBA" id="ARBA00060590"/>
    </source>
</evidence>
<comment type="cofactor">
    <cofactor evidence="12">
        <name>a divalent metal cation</name>
        <dbReference type="ChEBI" id="CHEBI:60240"/>
    </cofactor>
    <text evidence="12">Binds 1 divalent metal cation per subunit.</text>
</comment>
<dbReference type="OrthoDB" id="9776488at2"/>
<accession>A0A845R017</accession>
<feature type="binding site" evidence="12">
    <location>
        <position position="194"/>
    </location>
    <ligand>
        <name>Zn(2+)</name>
        <dbReference type="ChEBI" id="CHEBI:29105"/>
    </ligand>
</feature>
<proteinExistence type="inferred from homology"/>
<dbReference type="GO" id="GO:0006046">
    <property type="term" value="P:N-acetylglucosamine catabolic process"/>
    <property type="evidence" value="ECO:0007669"/>
    <property type="project" value="TreeGrafter"/>
</dbReference>
<dbReference type="AlphaFoldDB" id="A0A845R017"/>
<evidence type="ECO:0000256" key="9">
    <source>
        <dbReference type="PIRNR" id="PIRNR038994"/>
    </source>
</evidence>
<evidence type="ECO:0000256" key="4">
    <source>
        <dbReference type="ARBA" id="ARBA00022723"/>
    </source>
</evidence>
<dbReference type="InterPro" id="IPR003764">
    <property type="entry name" value="GlcNAc_6-P_deAcase"/>
</dbReference>
<dbReference type="Proteomes" id="UP000467132">
    <property type="component" value="Unassembled WGS sequence"/>
</dbReference>
<dbReference type="Gene3D" id="3.20.20.140">
    <property type="entry name" value="Metal-dependent hydrolases"/>
    <property type="match status" value="1"/>
</dbReference>
<feature type="binding site" evidence="12">
    <location>
        <position position="215"/>
    </location>
    <ligand>
        <name>Zn(2+)</name>
        <dbReference type="ChEBI" id="CHEBI:29105"/>
    </ligand>
</feature>
<comment type="pathway">
    <text evidence="8">Amino-sugar metabolism; N-acetylneuraminate degradation; D-fructose 6-phosphate from N-acetylneuraminate: step 4/5.</text>
</comment>
<evidence type="ECO:0000256" key="12">
    <source>
        <dbReference type="PIRSR" id="PIRSR038994-3"/>
    </source>
</evidence>
<dbReference type="Gene3D" id="2.30.40.10">
    <property type="entry name" value="Urease, subunit C, domain 1"/>
    <property type="match status" value="1"/>
</dbReference>
<feature type="binding site" evidence="11">
    <location>
        <begin position="306"/>
        <end position="308"/>
    </location>
    <ligand>
        <name>substrate</name>
    </ligand>
</feature>
<keyword evidence="4 12" id="KW-0479">Metal-binding</keyword>
<dbReference type="InterPro" id="IPR006680">
    <property type="entry name" value="Amidohydro-rel"/>
</dbReference>
<sequence length="384" mass="42611">MKYAIKAKQIYTEDNILEDGYIIINHGKIEKISKQNDERVNVIDVGELKVIPGLIDLHIHGANGYDVMDADYNSLDNISKYLAENGVTSFLATTLTAPMEKIEKAMENVVKAKDKGLTGAEVLGTYLEGPYLTEEHKGAHPVNFMRELKLDEIKKLIEISKNTLKVVTIAPEKENSEEIIKYLKEKGIETSIGHTNATYEQTIEAIKNGAQIGVHTFNGMTGLHHREPGVVGAIMDSENIYAELIADNIHVNPAVMRILYRLKKNDKLYLISDCMRAGGLEDGEYSLGELKVNVKNSIARTEYGSLAGSTLKIKNGVKNIKKATGIDLYEAIRLASIIPAKAIGIDDEVGSIKQNKKANITIIDDEFNIYMTIVEGNIVYERKM</sequence>
<dbReference type="SUPFAM" id="SSF51338">
    <property type="entry name" value="Composite domain of metallo-dependent hydrolases"/>
    <property type="match status" value="1"/>
</dbReference>
<organism evidence="14 15">
    <name type="scientific">Senegalia massiliensis</name>
    <dbReference type="NCBI Taxonomy" id="1720316"/>
    <lineage>
        <taxon>Bacteria</taxon>
        <taxon>Bacillati</taxon>
        <taxon>Bacillota</taxon>
        <taxon>Clostridia</taxon>
        <taxon>Eubacteriales</taxon>
        <taxon>Clostridiaceae</taxon>
        <taxon>Senegalia</taxon>
    </lineage>
</organism>
<keyword evidence="15" id="KW-1185">Reference proteome</keyword>
<comment type="caution">
    <text evidence="14">The sequence shown here is derived from an EMBL/GenBank/DDBJ whole genome shotgun (WGS) entry which is preliminary data.</text>
</comment>
<feature type="binding site" evidence="11">
    <location>
        <begin position="218"/>
        <end position="219"/>
    </location>
    <ligand>
        <name>substrate</name>
    </ligand>
</feature>
<dbReference type="PANTHER" id="PTHR11113:SF14">
    <property type="entry name" value="N-ACETYLGLUCOSAMINE-6-PHOSPHATE DEACETYLASE"/>
    <property type="match status" value="1"/>
</dbReference>
<dbReference type="NCBIfam" id="TIGR00221">
    <property type="entry name" value="nagA"/>
    <property type="match status" value="1"/>
</dbReference>
<feature type="binding site" evidence="11">
    <location>
        <position position="250"/>
    </location>
    <ligand>
        <name>substrate</name>
    </ligand>
</feature>
<evidence type="ECO:0000256" key="5">
    <source>
        <dbReference type="ARBA" id="ARBA00022801"/>
    </source>
</evidence>
<dbReference type="EC" id="3.5.1.25" evidence="2"/>
<evidence type="ECO:0000259" key="13">
    <source>
        <dbReference type="Pfam" id="PF01979"/>
    </source>
</evidence>
<dbReference type="GO" id="GO:0008448">
    <property type="term" value="F:N-acetylglucosamine-6-phosphate deacetylase activity"/>
    <property type="evidence" value="ECO:0007669"/>
    <property type="project" value="UniProtKB-EC"/>
</dbReference>
<evidence type="ECO:0000256" key="11">
    <source>
        <dbReference type="PIRSR" id="PIRSR038994-2"/>
    </source>
</evidence>
<evidence type="ECO:0000313" key="14">
    <source>
        <dbReference type="EMBL" id="NBI07339.1"/>
    </source>
</evidence>
<feature type="binding site" evidence="12">
    <location>
        <position position="128"/>
    </location>
    <ligand>
        <name>Zn(2+)</name>
        <dbReference type="ChEBI" id="CHEBI:29105"/>
    </ligand>
</feature>
<gene>
    <name evidence="14" type="primary">nagA</name>
    <name evidence="14" type="ORF">D3Z33_10815</name>
</gene>
<evidence type="ECO:0000256" key="7">
    <source>
        <dbReference type="ARBA" id="ARBA00047647"/>
    </source>
</evidence>
<name>A0A845R017_9CLOT</name>
<dbReference type="Pfam" id="PF01979">
    <property type="entry name" value="Amidohydro_1"/>
    <property type="match status" value="1"/>
</dbReference>
<comment type="catalytic activity">
    <reaction evidence="7">
        <text>N-acetyl-D-glucosamine 6-phosphate + H2O = D-glucosamine 6-phosphate + acetate</text>
        <dbReference type="Rhea" id="RHEA:22936"/>
        <dbReference type="ChEBI" id="CHEBI:15377"/>
        <dbReference type="ChEBI" id="CHEBI:30089"/>
        <dbReference type="ChEBI" id="CHEBI:57513"/>
        <dbReference type="ChEBI" id="CHEBI:58725"/>
        <dbReference type="EC" id="3.5.1.25"/>
    </reaction>
</comment>
<dbReference type="EMBL" id="QXXA01000011">
    <property type="protein sequence ID" value="NBI07339.1"/>
    <property type="molecule type" value="Genomic_DNA"/>
</dbReference>
<evidence type="ECO:0000313" key="15">
    <source>
        <dbReference type="Proteomes" id="UP000467132"/>
    </source>
</evidence>
<dbReference type="RefSeq" id="WP_160197802.1">
    <property type="nucleotide sequence ID" value="NZ_QXXA01000011.1"/>
</dbReference>
<dbReference type="InterPro" id="IPR032466">
    <property type="entry name" value="Metal_Hydrolase"/>
</dbReference>
<dbReference type="CDD" id="cd00854">
    <property type="entry name" value="NagA"/>
    <property type="match status" value="1"/>
</dbReference>
<evidence type="ECO:0000256" key="1">
    <source>
        <dbReference type="ARBA" id="ARBA00010716"/>
    </source>
</evidence>
<protein>
    <recommendedName>
        <fullName evidence="3">N-acetylglucosamine-6-phosphate deacetylase</fullName>
        <ecNumber evidence="2">3.5.1.25</ecNumber>
    </recommendedName>
</protein>
<dbReference type="PANTHER" id="PTHR11113">
    <property type="entry name" value="N-ACETYLGLUCOSAMINE-6-PHOSPHATE DEACETYLASE"/>
    <property type="match status" value="1"/>
</dbReference>
<dbReference type="SUPFAM" id="SSF51556">
    <property type="entry name" value="Metallo-dependent hydrolases"/>
    <property type="match status" value="1"/>
</dbReference>
<reference evidence="14 15" key="1">
    <citation type="submission" date="2018-08" db="EMBL/GenBank/DDBJ databases">
        <title>Murine metabolic-syndrome-specific gut microbial biobank.</title>
        <authorList>
            <person name="Liu C."/>
        </authorList>
    </citation>
    <scope>NUCLEOTIDE SEQUENCE [LARGE SCALE GENOMIC DNA]</scope>
    <source>
        <strain evidence="14 15">583</strain>
    </source>
</reference>
<comment type="similarity">
    <text evidence="1 9">Belongs to the metallo-dependent hydrolases superfamily. NagA family.</text>
</comment>
<dbReference type="FunFam" id="3.20.20.140:FF:000004">
    <property type="entry name" value="N-acetylglucosamine-6-phosphate deacetylase"/>
    <property type="match status" value="1"/>
</dbReference>
<evidence type="ECO:0000256" key="6">
    <source>
        <dbReference type="ARBA" id="ARBA00023277"/>
    </source>
</evidence>
<feature type="active site" description="Proton donor/acceptor" evidence="10">
    <location>
        <position position="273"/>
    </location>
</feature>
<feature type="binding site" evidence="11">
    <location>
        <position position="226"/>
    </location>
    <ligand>
        <name>substrate</name>
    </ligand>
</feature>
<evidence type="ECO:0000256" key="2">
    <source>
        <dbReference type="ARBA" id="ARBA00011899"/>
    </source>
</evidence>
<feature type="domain" description="Amidohydrolase-related" evidence="13">
    <location>
        <begin position="50"/>
        <end position="379"/>
    </location>
</feature>
<evidence type="ECO:0000256" key="10">
    <source>
        <dbReference type="PIRSR" id="PIRSR038994-1"/>
    </source>
</evidence>
<dbReference type="GO" id="GO:0046872">
    <property type="term" value="F:metal ion binding"/>
    <property type="evidence" value="ECO:0007669"/>
    <property type="project" value="UniProtKB-KW"/>
</dbReference>
<dbReference type="InterPro" id="IPR011059">
    <property type="entry name" value="Metal-dep_hydrolase_composite"/>
</dbReference>
<feature type="binding site" evidence="11">
    <location>
        <position position="139"/>
    </location>
    <ligand>
        <name>substrate</name>
    </ligand>
</feature>
<dbReference type="PIRSF" id="PIRSF038994">
    <property type="entry name" value="NagA"/>
    <property type="match status" value="1"/>
</dbReference>
<evidence type="ECO:0000256" key="3">
    <source>
        <dbReference type="ARBA" id="ARBA00018029"/>
    </source>
</evidence>
<keyword evidence="5 9" id="KW-0378">Hydrolase</keyword>